<evidence type="ECO:0000313" key="1">
    <source>
        <dbReference type="EMBL" id="KAA9133401.1"/>
    </source>
</evidence>
<name>A0A5N0TFK6_9GAMM</name>
<dbReference type="AlphaFoldDB" id="A0A5N0TFK6"/>
<keyword evidence="2" id="KW-1185">Reference proteome</keyword>
<dbReference type="EMBL" id="VYXP01000002">
    <property type="protein sequence ID" value="KAA9133401.1"/>
    <property type="molecule type" value="Genomic_DNA"/>
</dbReference>
<proteinExistence type="predicted"/>
<reference evidence="1 2" key="1">
    <citation type="submission" date="2019-09" db="EMBL/GenBank/DDBJ databases">
        <title>Wenzhouxiangella sp. Genome sequencing and assembly.</title>
        <authorList>
            <person name="Zhang R."/>
        </authorList>
    </citation>
    <scope>NUCLEOTIDE SEQUENCE [LARGE SCALE GENOMIC DNA]</scope>
    <source>
        <strain evidence="1 2">W260</strain>
    </source>
</reference>
<accession>A0A5N0TFK6</accession>
<gene>
    <name evidence="1" type="ORF">F3N42_03365</name>
</gene>
<protein>
    <submittedName>
        <fullName evidence="1">Uncharacterized protein</fullName>
    </submittedName>
</protein>
<comment type="caution">
    <text evidence="1">The sequence shown here is derived from an EMBL/GenBank/DDBJ whole genome shotgun (WGS) entry which is preliminary data.</text>
</comment>
<dbReference type="RefSeq" id="WP_150862960.1">
    <property type="nucleotide sequence ID" value="NZ_VYXP01000002.1"/>
</dbReference>
<organism evidence="1 2">
    <name type="scientific">Marinihelvus fidelis</name>
    <dbReference type="NCBI Taxonomy" id="2613842"/>
    <lineage>
        <taxon>Bacteria</taxon>
        <taxon>Pseudomonadati</taxon>
        <taxon>Pseudomonadota</taxon>
        <taxon>Gammaproteobacteria</taxon>
        <taxon>Chromatiales</taxon>
        <taxon>Wenzhouxiangellaceae</taxon>
        <taxon>Marinihelvus</taxon>
    </lineage>
</organism>
<evidence type="ECO:0000313" key="2">
    <source>
        <dbReference type="Proteomes" id="UP000325372"/>
    </source>
</evidence>
<dbReference type="Proteomes" id="UP000325372">
    <property type="component" value="Unassembled WGS sequence"/>
</dbReference>
<sequence>MRSLVAFTGLMLPVMISFTAANSRLDDRVALAEPASDAALHQQIIDRLKLDDSVIPWTPDRYGPRVTYNREAVIPPQCYTRTEGVFNPCYVCHQAEVEGHENRMNDGHLQRAYSFSEQGMTNHWANLFEDRSERVAAISDEEILDWIAEDNYSALPERLRQAEFRGWVPDLDNLQRGAAAFDDEGFALDGSDWVAFNYKPMPSTFWPTNGSTDDVMIRLPEPFRRTADGAPSRDVYRANLAILEANIKALDEIDVRPVDESVVGVDLDGDGLLGRARRIVAMDQWVGQASDWYKATHLYPLETEFLHTVRYVGFDAEGRIAPSTRMKEVRYMRKLYVMPKFGLYNAYLEEGYAKDQGYMPGYISMGPNGLANEMGWVLQGFIEGVSGQLRAATYEENLFCMGCHSSIGSTTDKVFSFARKVDGAEGWGYINLAGMPDAPNHGETRGEYEVYLERVGGGGEFRSNPEMQDRFFNKAGELDIASVRAAGDVYGLITPSRERALVLNKAYRVIVADQDFVFGRDATVTPPVNVLENVDNEAATTLPDERVFEWDMRLDWRNRAASGSAVTSASP</sequence>